<dbReference type="Pfam" id="PF01636">
    <property type="entry name" value="APH"/>
    <property type="match status" value="1"/>
</dbReference>
<sequence>MPVIPRAVGVRLPYADIPDRVRRWVETTLGASVVSAEGQSGGMSPGCATRLRTSAGTTAFVKAVGASLNPETPALFRHEAAVLRALRPAPYRPGRLGDYDDGDWVALLLADVDGRYPDLADPHGPDAVAVRATLERQARELTPSPPGLHVRTLPEMAGRWLSRWQEIAADPARFLPEWAVARAGVLHDRVATLPTRLATETLCHWDVRDDNLLIRPDGGVVIVDWGMACIGPAWGDAFALALTWADSPVFDELMRPADPETVTDLLLLFGGSQARRAAMPAPPGLPAFPAFCRRDADRQFAGAARRLCVATDGEASFETPGGA</sequence>
<dbReference type="InterPro" id="IPR002575">
    <property type="entry name" value="Aminoglycoside_PTrfase"/>
</dbReference>
<dbReference type="EMBL" id="SMKZ01000051">
    <property type="protein sequence ID" value="TDE00339.1"/>
    <property type="molecule type" value="Genomic_DNA"/>
</dbReference>
<accession>A0A4R5CJ83</accession>
<evidence type="ECO:0000313" key="2">
    <source>
        <dbReference type="EMBL" id="TDE00339.1"/>
    </source>
</evidence>
<protein>
    <submittedName>
        <fullName evidence="2">Aminoglycoside phosphotransferase family protein</fullName>
    </submittedName>
</protein>
<dbReference type="Gene3D" id="3.30.200.20">
    <property type="entry name" value="Phosphorylase Kinase, domain 1"/>
    <property type="match status" value="1"/>
</dbReference>
<keyword evidence="3" id="KW-1185">Reference proteome</keyword>
<dbReference type="InterPro" id="IPR011009">
    <property type="entry name" value="Kinase-like_dom_sf"/>
</dbReference>
<dbReference type="AlphaFoldDB" id="A0A4R5CJ83"/>
<dbReference type="Proteomes" id="UP000294739">
    <property type="component" value="Unassembled WGS sequence"/>
</dbReference>
<feature type="domain" description="Aminoglycoside phosphotransferase" evidence="1">
    <location>
        <begin position="71"/>
        <end position="245"/>
    </location>
</feature>
<name>A0A4R5CJ83_9ACTN</name>
<organism evidence="2 3">
    <name type="scientific">Jiangella asiatica</name>
    <dbReference type="NCBI Taxonomy" id="2530372"/>
    <lineage>
        <taxon>Bacteria</taxon>
        <taxon>Bacillati</taxon>
        <taxon>Actinomycetota</taxon>
        <taxon>Actinomycetes</taxon>
        <taxon>Jiangellales</taxon>
        <taxon>Jiangellaceae</taxon>
        <taxon>Jiangella</taxon>
    </lineage>
</organism>
<dbReference type="OrthoDB" id="2570531at2"/>
<reference evidence="2 3" key="1">
    <citation type="submission" date="2019-03" db="EMBL/GenBank/DDBJ databases">
        <title>Draft genome sequences of novel Actinobacteria.</title>
        <authorList>
            <person name="Sahin N."/>
            <person name="Ay H."/>
            <person name="Saygin H."/>
        </authorList>
    </citation>
    <scope>NUCLEOTIDE SEQUENCE [LARGE SCALE GENOMIC DNA]</scope>
    <source>
        <strain evidence="2 3">5K138</strain>
    </source>
</reference>
<dbReference type="Gene3D" id="3.90.1200.10">
    <property type="match status" value="1"/>
</dbReference>
<dbReference type="SUPFAM" id="SSF56112">
    <property type="entry name" value="Protein kinase-like (PK-like)"/>
    <property type="match status" value="1"/>
</dbReference>
<evidence type="ECO:0000259" key="1">
    <source>
        <dbReference type="Pfam" id="PF01636"/>
    </source>
</evidence>
<proteinExistence type="predicted"/>
<comment type="caution">
    <text evidence="2">The sequence shown here is derived from an EMBL/GenBank/DDBJ whole genome shotgun (WGS) entry which is preliminary data.</text>
</comment>
<gene>
    <name evidence="2" type="ORF">E1269_25810</name>
</gene>
<dbReference type="GO" id="GO:0016740">
    <property type="term" value="F:transferase activity"/>
    <property type="evidence" value="ECO:0007669"/>
    <property type="project" value="UniProtKB-KW"/>
</dbReference>
<evidence type="ECO:0000313" key="3">
    <source>
        <dbReference type="Proteomes" id="UP000294739"/>
    </source>
</evidence>
<dbReference type="RefSeq" id="WP_131899988.1">
    <property type="nucleotide sequence ID" value="NZ_SMKZ01000051.1"/>
</dbReference>
<dbReference type="InParanoid" id="A0A4R5CJ83"/>
<keyword evidence="2" id="KW-0808">Transferase</keyword>